<gene>
    <name evidence="2" type="ORF">EJ02DRAFT_437173</name>
</gene>
<proteinExistence type="predicted"/>
<name>A0A6A5SF49_9PLEO</name>
<dbReference type="AlphaFoldDB" id="A0A6A5SF49"/>
<feature type="region of interest" description="Disordered" evidence="1">
    <location>
        <begin position="379"/>
        <end position="404"/>
    </location>
</feature>
<keyword evidence="3" id="KW-1185">Reference proteome</keyword>
<organism evidence="2 3">
    <name type="scientific">Clathrospora elynae</name>
    <dbReference type="NCBI Taxonomy" id="706981"/>
    <lineage>
        <taxon>Eukaryota</taxon>
        <taxon>Fungi</taxon>
        <taxon>Dikarya</taxon>
        <taxon>Ascomycota</taxon>
        <taxon>Pezizomycotina</taxon>
        <taxon>Dothideomycetes</taxon>
        <taxon>Pleosporomycetidae</taxon>
        <taxon>Pleosporales</taxon>
        <taxon>Diademaceae</taxon>
        <taxon>Clathrospora</taxon>
    </lineage>
</organism>
<feature type="region of interest" description="Disordered" evidence="1">
    <location>
        <begin position="244"/>
        <end position="287"/>
    </location>
</feature>
<dbReference type="EMBL" id="ML976107">
    <property type="protein sequence ID" value="KAF1938360.1"/>
    <property type="molecule type" value="Genomic_DNA"/>
</dbReference>
<feature type="compositionally biased region" description="Acidic residues" evidence="1">
    <location>
        <begin position="104"/>
        <end position="120"/>
    </location>
</feature>
<accession>A0A6A5SF49</accession>
<dbReference type="Proteomes" id="UP000800038">
    <property type="component" value="Unassembled WGS sequence"/>
</dbReference>
<reference evidence="2" key="1">
    <citation type="journal article" date="2020" name="Stud. Mycol.">
        <title>101 Dothideomycetes genomes: a test case for predicting lifestyles and emergence of pathogens.</title>
        <authorList>
            <person name="Haridas S."/>
            <person name="Albert R."/>
            <person name="Binder M."/>
            <person name="Bloem J."/>
            <person name="Labutti K."/>
            <person name="Salamov A."/>
            <person name="Andreopoulos B."/>
            <person name="Baker S."/>
            <person name="Barry K."/>
            <person name="Bills G."/>
            <person name="Bluhm B."/>
            <person name="Cannon C."/>
            <person name="Castanera R."/>
            <person name="Culley D."/>
            <person name="Daum C."/>
            <person name="Ezra D."/>
            <person name="Gonzalez J."/>
            <person name="Henrissat B."/>
            <person name="Kuo A."/>
            <person name="Liang C."/>
            <person name="Lipzen A."/>
            <person name="Lutzoni F."/>
            <person name="Magnuson J."/>
            <person name="Mondo S."/>
            <person name="Nolan M."/>
            <person name="Ohm R."/>
            <person name="Pangilinan J."/>
            <person name="Park H.-J."/>
            <person name="Ramirez L."/>
            <person name="Alfaro M."/>
            <person name="Sun H."/>
            <person name="Tritt A."/>
            <person name="Yoshinaga Y."/>
            <person name="Zwiers L.-H."/>
            <person name="Turgeon B."/>
            <person name="Goodwin S."/>
            <person name="Spatafora J."/>
            <person name="Crous P."/>
            <person name="Grigoriev I."/>
        </authorList>
    </citation>
    <scope>NUCLEOTIDE SEQUENCE</scope>
    <source>
        <strain evidence="2">CBS 161.51</strain>
    </source>
</reference>
<sequence>MAAFALPQEAVSRSAQDIEAQIRAQFQNSKANPEVVATGQPQPEPVVREGTENTTWNPQRMNHEVLTGSQLFGAMADTKAEKATTPAQVVASTQVPFVGASPPGDDDPSSENDKMDDEPIVPEPKKPESPVPRKPVSSVPEKPLEPVSNSDVTQATPAVSHSNAPPAPTSTADVSTRAPAPTVRPLARFTTVLSGISPGWQPDLDGFPLPGMSNYPAVRPAHPHPASAENSRNTLLGCSTFTMGSRKHKKPLDNVDSMGNGGHDDSFDPPHDSNHDDLDPPPNVGAAQVATSTTVPIVVVPTPPITSTSPVGDIEMGDAEPATPMDAQTTGAAPLGSTEPIDNDMTDSRSMEDGMDVDFDSIALPPLPIFPSVQSATKIPTPQSFISPVAPSPGTPTTPTTVHQ</sequence>
<protein>
    <submittedName>
        <fullName evidence="2">Uncharacterized protein</fullName>
    </submittedName>
</protein>
<evidence type="ECO:0000256" key="1">
    <source>
        <dbReference type="SAM" id="MobiDB-lite"/>
    </source>
</evidence>
<feature type="region of interest" description="Disordered" evidence="1">
    <location>
        <begin position="300"/>
        <end position="353"/>
    </location>
</feature>
<evidence type="ECO:0000313" key="3">
    <source>
        <dbReference type="Proteomes" id="UP000800038"/>
    </source>
</evidence>
<evidence type="ECO:0000313" key="2">
    <source>
        <dbReference type="EMBL" id="KAF1938360.1"/>
    </source>
</evidence>
<feature type="region of interest" description="Disordered" evidence="1">
    <location>
        <begin position="77"/>
        <end position="182"/>
    </location>
</feature>
<feature type="region of interest" description="Disordered" evidence="1">
    <location>
        <begin position="28"/>
        <end position="55"/>
    </location>
</feature>
<feature type="compositionally biased region" description="Polar residues" evidence="1">
    <location>
        <begin position="85"/>
        <end position="95"/>
    </location>
</feature>
<feature type="compositionally biased region" description="Polar residues" evidence="1">
    <location>
        <begin position="147"/>
        <end position="174"/>
    </location>
</feature>
<feature type="compositionally biased region" description="Low complexity" evidence="1">
    <location>
        <begin position="300"/>
        <end position="311"/>
    </location>
</feature>
<feature type="compositionally biased region" description="Basic and acidic residues" evidence="1">
    <location>
        <begin position="262"/>
        <end position="278"/>
    </location>
</feature>